<dbReference type="FunFam" id="3.30.160.60:FF:000624">
    <property type="entry name" value="zinc finger protein 697"/>
    <property type="match status" value="1"/>
</dbReference>
<dbReference type="Pfam" id="PF13912">
    <property type="entry name" value="zf-C2H2_6"/>
    <property type="match status" value="1"/>
</dbReference>
<evidence type="ECO:0000256" key="7">
    <source>
        <dbReference type="ARBA" id="ARBA00023015"/>
    </source>
</evidence>
<proteinExistence type="inferred from homology"/>
<dbReference type="FunFam" id="3.30.160.60:FF:000446">
    <property type="entry name" value="Zinc finger protein"/>
    <property type="match status" value="1"/>
</dbReference>
<feature type="domain" description="C2H2-type" evidence="13">
    <location>
        <begin position="278"/>
        <end position="300"/>
    </location>
</feature>
<evidence type="ECO:0000256" key="9">
    <source>
        <dbReference type="ARBA" id="ARBA00023163"/>
    </source>
</evidence>
<keyword evidence="4" id="KW-0677">Repeat</keyword>
<evidence type="ECO:0000256" key="1">
    <source>
        <dbReference type="ARBA" id="ARBA00004123"/>
    </source>
</evidence>
<dbReference type="FunFam" id="3.30.160.60:FF:000016">
    <property type="entry name" value="zinc finger protein 37 homolog"/>
    <property type="match status" value="1"/>
</dbReference>
<dbReference type="InterPro" id="IPR013087">
    <property type="entry name" value="Znf_C2H2_type"/>
</dbReference>
<evidence type="ECO:0000256" key="2">
    <source>
        <dbReference type="ARBA" id="ARBA00006991"/>
    </source>
</evidence>
<dbReference type="Pfam" id="PF00096">
    <property type="entry name" value="zf-C2H2"/>
    <property type="match status" value="8"/>
</dbReference>
<evidence type="ECO:0000256" key="6">
    <source>
        <dbReference type="ARBA" id="ARBA00022833"/>
    </source>
</evidence>
<name>A0A6I9P0F0_9TELE</name>
<evidence type="ECO:0000259" key="13">
    <source>
        <dbReference type="PROSITE" id="PS50157"/>
    </source>
</evidence>
<feature type="compositionally biased region" description="Polar residues" evidence="12">
    <location>
        <begin position="194"/>
        <end position="211"/>
    </location>
</feature>
<organism evidence="14 15">
    <name type="scientific">Notothenia coriiceps</name>
    <name type="common">black rockcod</name>
    <dbReference type="NCBI Taxonomy" id="8208"/>
    <lineage>
        <taxon>Eukaryota</taxon>
        <taxon>Metazoa</taxon>
        <taxon>Chordata</taxon>
        <taxon>Craniata</taxon>
        <taxon>Vertebrata</taxon>
        <taxon>Euteleostomi</taxon>
        <taxon>Actinopterygii</taxon>
        <taxon>Neopterygii</taxon>
        <taxon>Teleostei</taxon>
        <taxon>Neoteleostei</taxon>
        <taxon>Acanthomorphata</taxon>
        <taxon>Eupercaria</taxon>
        <taxon>Perciformes</taxon>
        <taxon>Notothenioidei</taxon>
        <taxon>Nototheniidae</taxon>
        <taxon>Notothenia</taxon>
    </lineage>
</organism>
<evidence type="ECO:0000256" key="4">
    <source>
        <dbReference type="ARBA" id="ARBA00022737"/>
    </source>
</evidence>
<gene>
    <name evidence="15" type="primary">LOC104957879</name>
</gene>
<evidence type="ECO:0000256" key="5">
    <source>
        <dbReference type="ARBA" id="ARBA00022771"/>
    </source>
</evidence>
<keyword evidence="3" id="KW-0479">Metal-binding</keyword>
<evidence type="ECO:0000313" key="15">
    <source>
        <dbReference type="RefSeq" id="XP_010783859.1"/>
    </source>
</evidence>
<feature type="domain" description="C2H2-type" evidence="13">
    <location>
        <begin position="251"/>
        <end position="274"/>
    </location>
</feature>
<protein>
    <submittedName>
        <fullName evidence="15">Zinc finger protein 658B-like</fullName>
    </submittedName>
</protein>
<dbReference type="RefSeq" id="XP_010783859.1">
    <property type="nucleotide sequence ID" value="XM_010785557.1"/>
</dbReference>
<dbReference type="FunFam" id="3.30.160.60:FF:000512">
    <property type="entry name" value="zinc finger protein 197 isoform X1"/>
    <property type="match status" value="1"/>
</dbReference>
<feature type="domain" description="C2H2-type" evidence="13">
    <location>
        <begin position="840"/>
        <end position="867"/>
    </location>
</feature>
<feature type="compositionally biased region" description="Basic residues" evidence="12">
    <location>
        <begin position="639"/>
        <end position="652"/>
    </location>
</feature>
<feature type="region of interest" description="Disordered" evidence="12">
    <location>
        <begin position="169"/>
        <end position="220"/>
    </location>
</feature>
<dbReference type="GeneID" id="104957879"/>
<sequence>MDTALIKLRLFVHQRLYRAAEDILGEMEKTIKLALLADGGSDLCEEEAGSSPPPLDLRKKPAVERSLTSSTVESEEDECDASMLQENPGPSTPEESHFNAAIPGPSQTSADLDNNNDWNYCSVQSDFELPEIKEEQDELWDDGQTQDNYFPSSVIVKSEQDLQEGEISYELEPVPSDCSAAESENSDRDEESVNNKGEQTNTNKSKGQSEMPSEKNKAKSEKGRSFCHFCGKGFQYIGSLMKHIKTHENNFDCTACGMTLQSTQDLIIHVKDCHNETCFCEVCGKIFANMRCLRLHERIHGSISIKEYVCQECGKTFYRREHLIVHVRTHSGEKPYHCDVCGKAFSQSQNLTIHKRSHSGEKPYQCGLCGKLFNTSSHLKTHMRYHSGEKPYECDICGKRFGQSGQMTRHRTTHTGERPYGCHICGMRYRFAPNLKVHIETHEKPAAEHSFSTDMFHHMCTEDSTVSTMSQLKSCFHQRLQAASEKILGEVEKHKLALNGANLQRPKEEHNSQCQKLHHLRQISEPPLTGQEVLQETSIQAESNLSTAEVPLLSQTSSDTDSKDGIYCLAQTNFKIKEEEEEEEIGNDTQAPEVIVPSLEGVKTELQVNYELQPISSDFSAADSDSNDGDEEWLQNKAARTKKKGRKRKTLQKVKSELQPISSDFSPADSDSSDDDEWLQNRGVQTKNKGPKKETLQQQNGSIKQKDAEVLPDCLICGKNFQHIGPFIKHIKEHGETSESTKNLLRHLHSAQNQRLICDFCGKKFTNAGCVQLHSKIHTGTKDFKCRDCGKTFVQKIQMIVHMRIHTGEKPYQCDLCGKAFNQRHSLIVHKRTHTGDRPYSCTTCGKQFYTLGHLKAHMQRFYGTKPVIS</sequence>
<dbReference type="GO" id="GO:0010468">
    <property type="term" value="P:regulation of gene expression"/>
    <property type="evidence" value="ECO:0007669"/>
    <property type="project" value="TreeGrafter"/>
</dbReference>
<keyword evidence="14" id="KW-1185">Reference proteome</keyword>
<keyword evidence="10" id="KW-0539">Nucleus</keyword>
<comment type="subcellular location">
    <subcellularLocation>
        <location evidence="1">Nucleus</location>
    </subcellularLocation>
</comment>
<dbReference type="PANTHER" id="PTHR16515">
    <property type="entry name" value="PR DOMAIN ZINC FINGER PROTEIN"/>
    <property type="match status" value="1"/>
</dbReference>
<dbReference type="Proteomes" id="UP000504611">
    <property type="component" value="Unplaced"/>
</dbReference>
<feature type="domain" description="C2H2-type" evidence="13">
    <location>
        <begin position="812"/>
        <end position="839"/>
    </location>
</feature>
<feature type="compositionally biased region" description="Polar residues" evidence="12">
    <location>
        <begin position="105"/>
        <end position="117"/>
    </location>
</feature>
<feature type="domain" description="C2H2-type" evidence="13">
    <location>
        <begin position="784"/>
        <end position="811"/>
    </location>
</feature>
<feature type="domain" description="C2H2-type" evidence="13">
    <location>
        <begin position="392"/>
        <end position="419"/>
    </location>
</feature>
<feature type="domain" description="C2H2-type" evidence="13">
    <location>
        <begin position="308"/>
        <end position="335"/>
    </location>
</feature>
<comment type="similarity">
    <text evidence="2">Belongs to the krueppel C2H2-type zinc-finger protein family.</text>
</comment>
<dbReference type="SMART" id="SM00355">
    <property type="entry name" value="ZnF_C2H2"/>
    <property type="match status" value="13"/>
</dbReference>
<dbReference type="FunFam" id="3.30.160.60:FF:000478">
    <property type="entry name" value="Zinc finger protein 133"/>
    <property type="match status" value="2"/>
</dbReference>
<evidence type="ECO:0000256" key="10">
    <source>
        <dbReference type="ARBA" id="ARBA00023242"/>
    </source>
</evidence>
<dbReference type="PANTHER" id="PTHR16515:SF49">
    <property type="entry name" value="GASTRULA ZINC FINGER PROTEIN XLCGF49.1-LIKE-RELATED"/>
    <property type="match status" value="1"/>
</dbReference>
<keyword evidence="9" id="KW-0804">Transcription</keyword>
<evidence type="ECO:0000256" key="12">
    <source>
        <dbReference type="SAM" id="MobiDB-lite"/>
    </source>
</evidence>
<dbReference type="Gene3D" id="3.30.160.60">
    <property type="entry name" value="Classic Zinc Finger"/>
    <property type="match status" value="10"/>
</dbReference>
<dbReference type="KEGG" id="ncc:104957879"/>
<keyword evidence="8" id="KW-0238">DNA-binding</keyword>
<accession>A0A6I9P0F0</accession>
<evidence type="ECO:0000256" key="8">
    <source>
        <dbReference type="ARBA" id="ARBA00023125"/>
    </source>
</evidence>
<feature type="domain" description="C2H2-type" evidence="13">
    <location>
        <begin position="336"/>
        <end position="363"/>
    </location>
</feature>
<reference evidence="15" key="1">
    <citation type="submission" date="2025-08" db="UniProtKB">
        <authorList>
            <consortium name="RefSeq"/>
        </authorList>
    </citation>
    <scope>IDENTIFICATION</scope>
    <source>
        <tissue evidence="15">Muscle</tissue>
    </source>
</reference>
<feature type="domain" description="C2H2-type" evidence="13">
    <location>
        <begin position="364"/>
        <end position="391"/>
    </location>
</feature>
<dbReference type="PROSITE" id="PS50157">
    <property type="entry name" value="ZINC_FINGER_C2H2_2"/>
    <property type="match status" value="12"/>
</dbReference>
<keyword evidence="7" id="KW-0805">Transcription regulation</keyword>
<dbReference type="GO" id="GO:0008270">
    <property type="term" value="F:zinc ion binding"/>
    <property type="evidence" value="ECO:0007669"/>
    <property type="project" value="UniProtKB-KW"/>
</dbReference>
<dbReference type="FunFam" id="3.30.160.60:FF:000290">
    <property type="entry name" value="Zinc finger protein 697 isoform X1"/>
    <property type="match status" value="1"/>
</dbReference>
<dbReference type="GO" id="GO:0005634">
    <property type="term" value="C:nucleus"/>
    <property type="evidence" value="ECO:0007669"/>
    <property type="project" value="UniProtKB-SubCell"/>
</dbReference>
<evidence type="ECO:0000256" key="11">
    <source>
        <dbReference type="PROSITE-ProRule" id="PRU00042"/>
    </source>
</evidence>
<dbReference type="SUPFAM" id="SSF57667">
    <property type="entry name" value="beta-beta-alpha zinc fingers"/>
    <property type="match status" value="7"/>
</dbReference>
<keyword evidence="6" id="KW-0862">Zinc</keyword>
<dbReference type="InterPro" id="IPR036236">
    <property type="entry name" value="Znf_C2H2_sf"/>
</dbReference>
<feature type="region of interest" description="Disordered" evidence="12">
    <location>
        <begin position="619"/>
        <end position="704"/>
    </location>
</feature>
<dbReference type="PROSITE" id="PS00028">
    <property type="entry name" value="ZINC_FINGER_C2H2_1"/>
    <property type="match status" value="10"/>
</dbReference>
<dbReference type="InterPro" id="IPR050331">
    <property type="entry name" value="Zinc_finger"/>
</dbReference>
<evidence type="ECO:0000313" key="14">
    <source>
        <dbReference type="Proteomes" id="UP000504611"/>
    </source>
</evidence>
<dbReference type="AlphaFoldDB" id="A0A6I9P0F0"/>
<dbReference type="FunFam" id="3.30.160.60:FF:001480">
    <property type="entry name" value="Si:cabz01071911.3"/>
    <property type="match status" value="1"/>
</dbReference>
<dbReference type="GO" id="GO:0003677">
    <property type="term" value="F:DNA binding"/>
    <property type="evidence" value="ECO:0007669"/>
    <property type="project" value="UniProtKB-KW"/>
</dbReference>
<keyword evidence="5 11" id="KW-0863">Zinc-finger</keyword>
<feature type="domain" description="C2H2-type" evidence="13">
    <location>
        <begin position="420"/>
        <end position="447"/>
    </location>
</feature>
<evidence type="ECO:0000256" key="3">
    <source>
        <dbReference type="ARBA" id="ARBA00022723"/>
    </source>
</evidence>
<feature type="domain" description="C2H2-type" evidence="13">
    <location>
        <begin position="225"/>
        <end position="252"/>
    </location>
</feature>
<feature type="domain" description="C2H2-type" evidence="13">
    <location>
        <begin position="756"/>
        <end position="783"/>
    </location>
</feature>
<dbReference type="OrthoDB" id="654211at2759"/>
<feature type="region of interest" description="Disordered" evidence="12">
    <location>
        <begin position="43"/>
        <end position="117"/>
    </location>
</feature>